<feature type="domain" description="MYND-type" evidence="10">
    <location>
        <begin position="890"/>
        <end position="932"/>
    </location>
</feature>
<feature type="compositionally biased region" description="Polar residues" evidence="9">
    <location>
        <begin position="819"/>
        <end position="830"/>
    </location>
</feature>
<feature type="region of interest" description="Disordered" evidence="9">
    <location>
        <begin position="308"/>
        <end position="387"/>
    </location>
</feature>
<evidence type="ECO:0000256" key="7">
    <source>
        <dbReference type="PROSITE-ProRule" id="PRU00134"/>
    </source>
</evidence>
<gene>
    <name evidence="11" type="ORF">MYCIT1_LOCUS19020</name>
</gene>
<evidence type="ECO:0000256" key="1">
    <source>
        <dbReference type="ARBA" id="ARBA00004496"/>
    </source>
</evidence>
<dbReference type="GO" id="GO:0007163">
    <property type="term" value="P:establishment or maintenance of cell polarity"/>
    <property type="evidence" value="ECO:0007669"/>
    <property type="project" value="TreeGrafter"/>
</dbReference>
<comment type="caution">
    <text evidence="11">The sequence shown here is derived from an EMBL/GenBank/DDBJ whole genome shotgun (WGS) entry which is preliminary data.</text>
</comment>
<organism evidence="11 12">
    <name type="scientific">Mycena citricolor</name>
    <dbReference type="NCBI Taxonomy" id="2018698"/>
    <lineage>
        <taxon>Eukaryota</taxon>
        <taxon>Fungi</taxon>
        <taxon>Dikarya</taxon>
        <taxon>Basidiomycota</taxon>
        <taxon>Agaricomycotina</taxon>
        <taxon>Agaricomycetes</taxon>
        <taxon>Agaricomycetidae</taxon>
        <taxon>Agaricales</taxon>
        <taxon>Marasmiineae</taxon>
        <taxon>Mycenaceae</taxon>
        <taxon>Mycena</taxon>
    </lineage>
</organism>
<feature type="region of interest" description="Disordered" evidence="9">
    <location>
        <begin position="402"/>
        <end position="429"/>
    </location>
</feature>
<accession>A0AAD2HDW2</accession>
<feature type="region of interest" description="Disordered" evidence="9">
    <location>
        <begin position="802"/>
        <end position="830"/>
    </location>
</feature>
<dbReference type="Pfam" id="PF01753">
    <property type="entry name" value="zf-MYND"/>
    <property type="match status" value="1"/>
</dbReference>
<proteinExistence type="inferred from homology"/>
<dbReference type="EMBL" id="CAVNYO010000190">
    <property type="protein sequence ID" value="CAK5272975.1"/>
    <property type="molecule type" value="Genomic_DNA"/>
</dbReference>
<dbReference type="AlphaFoldDB" id="A0AAD2HDW2"/>
<feature type="compositionally biased region" description="Low complexity" evidence="9">
    <location>
        <begin position="319"/>
        <end position="375"/>
    </location>
</feature>
<keyword evidence="8" id="KW-0175">Coiled coil</keyword>
<sequence length="1086" mass="115200">MRESNFAFPAQNKACVCITSQLYDRRALDTSAPLPLFNSLTHLTYLTSTSPRIREIMTMDGGLERLVRILRDFCFSPPPPVPASSFFGLLPPNYYSPRPAPQLNPPSGQFDKHAAYRFSLAFQCVVNIGVRGSEPIRSRVVEAGTLDVVGCILEAWLVGRGFAVGPSTSATGLPRESREARAARRAAAAAASRRTRGELDSSHTSQRSLAIDTSAARRADGNHIHRAAATSPRHQGEEDIEAATPIVRDRSATVVVRRRGDTSHVHNSGHNHGRDNTNMYSGDTNANNPVSPAAALQALQQLAAAQNVSLPDGHPPSPSLSALSTTSVTGSPNSTASPDARSRSRASSLASPVSRASPVGSSISSSRASPSPSARTDTDTDGDGDGDVEMVAAAVAGLAMGVSGPSNVTDLRSRIGDSSASASPSPPPLNVVQAAVEQAAMNAANLNANLTAINQNMPMPMMMGLARDPRIVGEEGGMGIAMGLGGDDGMDGDATNMMLNMGMMNEEVGMLGLDGGMMDMNMVMGMGALGMMGGMPIPVGITDAHASGGTDSEARADTDADAEESDAPPISTGRRRVEEEQTQTPRAGVVQLPAPESAVYEEEGEMDEEEGEVVVAVRDRGGSMRRAGTLRAARMSENNDTAEPIASTSQLTARPISPISRPTNPGAPRVPALAPPVTTRSRRVAATDSIDVVPTIVLPPAGPAIRNERHHHSHNAAHQTGPYRDEDVLLSLQLLAYLSKYPHVRQAFYKRRNGFHPASALAVAAAKTLPTESSEPRPTESKARQGPVNQQLAFFRAFGPKEGRAPVSRTGPPAVTQPAKPSNTAPARSGNETNVFSLVERFTFRPSSSEIDLPNPPPKLPPEIQYWAGVIMRNACRKDDSRGGIRQCANMLCGRWEAYPREFAKCRRCRKAKYCGKDCQSTAWSEGHRFWCSAKEGDDAPDATVNATSMLPSTSTATIVPEDPGAGERRDRRTRERERTNVDVTDTSTIRAIRPAAILNAIAGPSRVGTEPAGDVPRSRAMALLRRNGNPFAADTTLHHPQPQNTADIGRYLASFGAPTPGTLAGGRTAENEASSAGNADEMDTD</sequence>
<dbReference type="Gene3D" id="6.10.140.2220">
    <property type="match status" value="1"/>
</dbReference>
<protein>
    <recommendedName>
        <fullName evidence="10">MYND-type domain-containing protein</fullName>
    </recommendedName>
</protein>
<keyword evidence="6" id="KW-0862">Zinc</keyword>
<dbReference type="GO" id="GO:0006511">
    <property type="term" value="P:ubiquitin-dependent protein catabolic process"/>
    <property type="evidence" value="ECO:0007669"/>
    <property type="project" value="TreeGrafter"/>
</dbReference>
<feature type="compositionally biased region" description="Basic and acidic residues" evidence="9">
    <location>
        <begin position="774"/>
        <end position="783"/>
    </location>
</feature>
<name>A0AAD2HDW2_9AGAR</name>
<dbReference type="GO" id="GO:0005737">
    <property type="term" value="C:cytoplasm"/>
    <property type="evidence" value="ECO:0007669"/>
    <property type="project" value="UniProtKB-SubCell"/>
</dbReference>
<feature type="coiled-coil region" evidence="8">
    <location>
        <begin position="429"/>
        <end position="456"/>
    </location>
</feature>
<dbReference type="Proteomes" id="UP001295794">
    <property type="component" value="Unassembled WGS sequence"/>
</dbReference>
<feature type="compositionally biased region" description="Basic and acidic residues" evidence="9">
    <location>
        <begin position="966"/>
        <end position="981"/>
    </location>
</feature>
<evidence type="ECO:0000256" key="8">
    <source>
        <dbReference type="SAM" id="Coils"/>
    </source>
</evidence>
<feature type="region of interest" description="Disordered" evidence="9">
    <location>
        <begin position="542"/>
        <end position="591"/>
    </location>
</feature>
<feature type="region of interest" description="Disordered" evidence="9">
    <location>
        <begin position="766"/>
        <end position="788"/>
    </location>
</feature>
<dbReference type="PANTHER" id="PTHR47442:SF1">
    <property type="entry name" value="MYND-TYPE ZINC FINGER PROTEIN MUB1"/>
    <property type="match status" value="1"/>
</dbReference>
<evidence type="ECO:0000256" key="3">
    <source>
        <dbReference type="ARBA" id="ARBA00022490"/>
    </source>
</evidence>
<comment type="subcellular location">
    <subcellularLocation>
        <location evidence="1">Cytoplasm</location>
    </subcellularLocation>
</comment>
<keyword evidence="4" id="KW-0479">Metal-binding</keyword>
<feature type="region of interest" description="Disordered" evidence="9">
    <location>
        <begin position="1052"/>
        <end position="1086"/>
    </location>
</feature>
<evidence type="ECO:0000256" key="4">
    <source>
        <dbReference type="ARBA" id="ARBA00022723"/>
    </source>
</evidence>
<evidence type="ECO:0000313" key="11">
    <source>
        <dbReference type="EMBL" id="CAK5272975.1"/>
    </source>
</evidence>
<dbReference type="InterPro" id="IPR051664">
    <property type="entry name" value="MYND-type_zinc_finger"/>
</dbReference>
<feature type="region of interest" description="Disordered" evidence="9">
    <location>
        <begin position="953"/>
        <end position="981"/>
    </location>
</feature>
<dbReference type="PROSITE" id="PS50865">
    <property type="entry name" value="ZF_MYND_2"/>
    <property type="match status" value="1"/>
</dbReference>
<feature type="region of interest" description="Disordered" evidence="9">
    <location>
        <begin position="167"/>
        <end position="290"/>
    </location>
</feature>
<dbReference type="GO" id="GO:1990304">
    <property type="term" value="C:MUB1-RAD6-UBR2 ubiquitin ligase complex"/>
    <property type="evidence" value="ECO:0007669"/>
    <property type="project" value="TreeGrafter"/>
</dbReference>
<dbReference type="GO" id="GO:0008270">
    <property type="term" value="F:zinc ion binding"/>
    <property type="evidence" value="ECO:0007669"/>
    <property type="project" value="UniProtKB-KW"/>
</dbReference>
<reference evidence="11" key="1">
    <citation type="submission" date="2023-11" db="EMBL/GenBank/DDBJ databases">
        <authorList>
            <person name="De Vega J J."/>
            <person name="De Vega J J."/>
        </authorList>
    </citation>
    <scope>NUCLEOTIDE SEQUENCE</scope>
</reference>
<dbReference type="SUPFAM" id="SSF144232">
    <property type="entry name" value="HIT/MYND zinc finger-like"/>
    <property type="match status" value="1"/>
</dbReference>
<evidence type="ECO:0000313" key="12">
    <source>
        <dbReference type="Proteomes" id="UP001295794"/>
    </source>
</evidence>
<evidence type="ECO:0000256" key="9">
    <source>
        <dbReference type="SAM" id="MobiDB-lite"/>
    </source>
</evidence>
<comment type="similarity">
    <text evidence="2">Belongs to the MUB1/samB family.</text>
</comment>
<evidence type="ECO:0000256" key="6">
    <source>
        <dbReference type="ARBA" id="ARBA00022833"/>
    </source>
</evidence>
<keyword evidence="3" id="KW-0963">Cytoplasm</keyword>
<feature type="compositionally biased region" description="Polar residues" evidence="9">
    <location>
        <begin position="265"/>
        <end position="290"/>
    </location>
</feature>
<feature type="region of interest" description="Disordered" evidence="9">
    <location>
        <begin position="658"/>
        <end position="682"/>
    </location>
</feature>
<evidence type="ECO:0000256" key="5">
    <source>
        <dbReference type="ARBA" id="ARBA00022771"/>
    </source>
</evidence>
<dbReference type="InterPro" id="IPR002893">
    <property type="entry name" value="Znf_MYND"/>
</dbReference>
<evidence type="ECO:0000256" key="2">
    <source>
        <dbReference type="ARBA" id="ARBA00010655"/>
    </source>
</evidence>
<keyword evidence="5 7" id="KW-0863">Zinc-finger</keyword>
<keyword evidence="12" id="KW-1185">Reference proteome</keyword>
<dbReference type="PANTHER" id="PTHR47442">
    <property type="entry name" value="MYND-TYPE ZINC FINGER PROTEIN MUB1"/>
    <property type="match status" value="1"/>
</dbReference>
<evidence type="ECO:0000259" key="10">
    <source>
        <dbReference type="PROSITE" id="PS50865"/>
    </source>
</evidence>